<evidence type="ECO:0000259" key="1">
    <source>
        <dbReference type="PROSITE" id="PS50181"/>
    </source>
</evidence>
<organism evidence="2 3">
    <name type="scientific">Arabidopsis thaliana x Arabidopsis arenosa</name>
    <dbReference type="NCBI Taxonomy" id="1240361"/>
    <lineage>
        <taxon>Eukaryota</taxon>
        <taxon>Viridiplantae</taxon>
        <taxon>Streptophyta</taxon>
        <taxon>Embryophyta</taxon>
        <taxon>Tracheophyta</taxon>
        <taxon>Spermatophyta</taxon>
        <taxon>Magnoliopsida</taxon>
        <taxon>eudicotyledons</taxon>
        <taxon>Gunneridae</taxon>
        <taxon>Pentapetalae</taxon>
        <taxon>rosids</taxon>
        <taxon>malvids</taxon>
        <taxon>Brassicales</taxon>
        <taxon>Brassicaceae</taxon>
        <taxon>Camelineae</taxon>
        <taxon>Arabidopsis</taxon>
    </lineage>
</organism>
<dbReference type="Pfam" id="PF00646">
    <property type="entry name" value="F-box"/>
    <property type="match status" value="1"/>
</dbReference>
<reference evidence="2 3" key="1">
    <citation type="submission" date="2020-12" db="EMBL/GenBank/DDBJ databases">
        <title>Concerted genomic and epigenomic changes stabilize Arabidopsis allopolyploids.</title>
        <authorList>
            <person name="Chen Z."/>
        </authorList>
    </citation>
    <scope>NUCLEOTIDE SEQUENCE [LARGE SCALE GENOMIC DNA]</scope>
    <source>
        <strain evidence="2">Allo738</strain>
        <tissue evidence="2">Leaf</tissue>
    </source>
</reference>
<protein>
    <submittedName>
        <fullName evidence="2">F-box-like domain superfamily</fullName>
    </submittedName>
</protein>
<dbReference type="Proteomes" id="UP000694240">
    <property type="component" value="Chromosome 12"/>
</dbReference>
<sequence length="479" mass="54048">MDLCGRRDVISSLPDDVSCHILSFLPTKEAASTSVLSKKWRYLFAFVPNLDLDDSVYLNPGNKTDISSSFMDFVDRVLALQGNSPLHKFSLKIRDGVDPVRIIPWIHNVLDRGVSDLHLDLDLESEFLLPSKVYLSKTLVRLKIYFGQYPLFDFEDVHLPKLKTLYIESSHFEKHGIGLSKFLSGCPILEDLVLDDISWFIWDFASVSVPTLKRLTFSWQERGEFPKSVSLDTPNLVYLKFTDTVAGKYPKVNFTSLVEAHIDLRLLKPILINYHQGYGENDMVGNATDFIMRICNVKTLYLSANTLQVLTYSCDAIPLFNNLTHLTIESNPNVGWQSVPGLLKNSPNLETLIFQGLIHKATDRCGDVCLCFKPREKILSCLSSSPVKVIKILKFGEISDDMEKQIKYFLETMPNLEKMILYYNTPSVRNVVAVSSRLRRLVSTVASSSCIIQLISDNLSLSSTVSTHGLFLSKSTSPI</sequence>
<dbReference type="InterPro" id="IPR001810">
    <property type="entry name" value="F-box_dom"/>
</dbReference>
<comment type="caution">
    <text evidence="2">The sequence shown here is derived from an EMBL/GenBank/DDBJ whole genome shotgun (WGS) entry which is preliminary data.</text>
</comment>
<dbReference type="InterPro" id="IPR053781">
    <property type="entry name" value="F-box_AtFBL13-like"/>
</dbReference>
<proteinExistence type="predicted"/>
<name>A0A8T1Y7C0_9BRAS</name>
<gene>
    <name evidence="2" type="ORF">ISN45_Aa07g029570</name>
</gene>
<dbReference type="Pfam" id="PF24758">
    <property type="entry name" value="LRR_At5g56370"/>
    <property type="match status" value="1"/>
</dbReference>
<dbReference type="CDD" id="cd22160">
    <property type="entry name" value="F-box_AtFBL13-like"/>
    <property type="match status" value="1"/>
</dbReference>
<dbReference type="SMART" id="SM00579">
    <property type="entry name" value="FBD"/>
    <property type="match status" value="1"/>
</dbReference>
<evidence type="ECO:0000313" key="2">
    <source>
        <dbReference type="EMBL" id="KAG7543025.1"/>
    </source>
</evidence>
<keyword evidence="3" id="KW-1185">Reference proteome</keyword>
<dbReference type="InterPro" id="IPR006566">
    <property type="entry name" value="FBD"/>
</dbReference>
<evidence type="ECO:0000313" key="3">
    <source>
        <dbReference type="Proteomes" id="UP000694240"/>
    </source>
</evidence>
<dbReference type="EMBL" id="JAEFBK010000012">
    <property type="protein sequence ID" value="KAG7543025.1"/>
    <property type="molecule type" value="Genomic_DNA"/>
</dbReference>
<accession>A0A8T1Y7C0</accession>
<dbReference type="SMART" id="SM00256">
    <property type="entry name" value="FBOX"/>
    <property type="match status" value="1"/>
</dbReference>
<dbReference type="InterPro" id="IPR055411">
    <property type="entry name" value="LRR_FXL15/At3g58940/PEG3-like"/>
</dbReference>
<dbReference type="PROSITE" id="PS50181">
    <property type="entry name" value="FBOX"/>
    <property type="match status" value="1"/>
</dbReference>
<dbReference type="AlphaFoldDB" id="A0A8T1Y7C0"/>
<dbReference type="PANTHER" id="PTHR31293:SF12">
    <property type="entry name" value="RNI-LIKE SUPERFAMILY PROTEIN"/>
    <property type="match status" value="1"/>
</dbReference>
<dbReference type="InterPro" id="IPR055294">
    <property type="entry name" value="FBL60-like"/>
</dbReference>
<dbReference type="PANTHER" id="PTHR31293">
    <property type="entry name" value="RNI-LIKE SUPERFAMILY PROTEIN"/>
    <property type="match status" value="1"/>
</dbReference>
<feature type="domain" description="F-box" evidence="1">
    <location>
        <begin position="7"/>
        <end position="60"/>
    </location>
</feature>